<evidence type="ECO:0000313" key="1">
    <source>
        <dbReference type="EMBL" id="CAF5153694.1"/>
    </source>
</evidence>
<organism evidence="1 2">
    <name type="scientific">Rotaria magnacalcarata</name>
    <dbReference type="NCBI Taxonomy" id="392030"/>
    <lineage>
        <taxon>Eukaryota</taxon>
        <taxon>Metazoa</taxon>
        <taxon>Spiralia</taxon>
        <taxon>Gnathifera</taxon>
        <taxon>Rotifera</taxon>
        <taxon>Eurotatoria</taxon>
        <taxon>Bdelloidea</taxon>
        <taxon>Philodinida</taxon>
        <taxon>Philodinidae</taxon>
        <taxon>Rotaria</taxon>
    </lineage>
</organism>
<proteinExistence type="predicted"/>
<name>A0A8S3G7W7_9BILA</name>
<reference evidence="1" key="1">
    <citation type="submission" date="2021-02" db="EMBL/GenBank/DDBJ databases">
        <authorList>
            <person name="Nowell W R."/>
        </authorList>
    </citation>
    <scope>NUCLEOTIDE SEQUENCE</scope>
</reference>
<dbReference type="Proteomes" id="UP000681967">
    <property type="component" value="Unassembled WGS sequence"/>
</dbReference>
<evidence type="ECO:0000313" key="2">
    <source>
        <dbReference type="Proteomes" id="UP000681967"/>
    </source>
</evidence>
<dbReference type="AlphaFoldDB" id="A0A8S3G7W7"/>
<protein>
    <submittedName>
        <fullName evidence="1">Uncharacterized protein</fullName>
    </submittedName>
</protein>
<feature type="non-terminal residue" evidence="1">
    <location>
        <position position="1"/>
    </location>
</feature>
<gene>
    <name evidence="1" type="ORF">BYL167_LOCUS72867</name>
</gene>
<dbReference type="EMBL" id="CAJOBH010259664">
    <property type="protein sequence ID" value="CAF5153694.1"/>
    <property type="molecule type" value="Genomic_DNA"/>
</dbReference>
<sequence>ISNGILNVSGQRTFRITFSSKNLNKIIRNEISSTKANVSKKNHYRGKIITGVRDITSAVRIR</sequence>
<comment type="caution">
    <text evidence="1">The sequence shown here is derived from an EMBL/GenBank/DDBJ whole genome shotgun (WGS) entry which is preliminary data.</text>
</comment>
<accession>A0A8S3G7W7</accession>